<dbReference type="AlphaFoldDB" id="A0A5C6FIC7"/>
<keyword evidence="2" id="KW-1185">Reference proteome</keyword>
<sequence length="68" mass="7917">MNHVQSVFAFTDSASVPRAFDDQPNTNAIVKDDPFALIREHLLERETVAMVKRRSAPAEIRLFQWFWV</sequence>
<proteinExistence type="predicted"/>
<protein>
    <submittedName>
        <fullName evidence="1">Uncharacterized protein</fullName>
    </submittedName>
</protein>
<evidence type="ECO:0000313" key="2">
    <source>
        <dbReference type="Proteomes" id="UP000318288"/>
    </source>
</evidence>
<dbReference type="EMBL" id="SJPW01000001">
    <property type="protein sequence ID" value="TWU60343.1"/>
    <property type="molecule type" value="Genomic_DNA"/>
</dbReference>
<organism evidence="1 2">
    <name type="scientific">Rubripirellula tenax</name>
    <dbReference type="NCBI Taxonomy" id="2528015"/>
    <lineage>
        <taxon>Bacteria</taxon>
        <taxon>Pseudomonadati</taxon>
        <taxon>Planctomycetota</taxon>
        <taxon>Planctomycetia</taxon>
        <taxon>Pirellulales</taxon>
        <taxon>Pirellulaceae</taxon>
        <taxon>Rubripirellula</taxon>
    </lineage>
</organism>
<name>A0A5C6FIC7_9BACT</name>
<gene>
    <name evidence="1" type="ORF">Poly51_06180</name>
</gene>
<evidence type="ECO:0000313" key="1">
    <source>
        <dbReference type="EMBL" id="TWU60343.1"/>
    </source>
</evidence>
<reference evidence="1 2" key="1">
    <citation type="submission" date="2019-02" db="EMBL/GenBank/DDBJ databases">
        <title>Deep-cultivation of Planctomycetes and their phenomic and genomic characterization uncovers novel biology.</title>
        <authorList>
            <person name="Wiegand S."/>
            <person name="Jogler M."/>
            <person name="Boedeker C."/>
            <person name="Pinto D."/>
            <person name="Vollmers J."/>
            <person name="Rivas-Marin E."/>
            <person name="Kohn T."/>
            <person name="Peeters S.H."/>
            <person name="Heuer A."/>
            <person name="Rast P."/>
            <person name="Oberbeckmann S."/>
            <person name="Bunk B."/>
            <person name="Jeske O."/>
            <person name="Meyerdierks A."/>
            <person name="Storesund J.E."/>
            <person name="Kallscheuer N."/>
            <person name="Luecker S."/>
            <person name="Lage O.M."/>
            <person name="Pohl T."/>
            <person name="Merkel B.J."/>
            <person name="Hornburger P."/>
            <person name="Mueller R.-W."/>
            <person name="Bruemmer F."/>
            <person name="Labrenz M."/>
            <person name="Spormann A.M."/>
            <person name="Op Den Camp H."/>
            <person name="Overmann J."/>
            <person name="Amann R."/>
            <person name="Jetten M.S.M."/>
            <person name="Mascher T."/>
            <person name="Medema M.H."/>
            <person name="Devos D.P."/>
            <person name="Kaster A.-K."/>
            <person name="Ovreas L."/>
            <person name="Rohde M."/>
            <person name="Galperin M.Y."/>
            <person name="Jogler C."/>
        </authorList>
    </citation>
    <scope>NUCLEOTIDE SEQUENCE [LARGE SCALE GENOMIC DNA]</scope>
    <source>
        <strain evidence="1 2">Poly51</strain>
    </source>
</reference>
<comment type="caution">
    <text evidence="1">The sequence shown here is derived from an EMBL/GenBank/DDBJ whole genome shotgun (WGS) entry which is preliminary data.</text>
</comment>
<accession>A0A5C6FIC7</accession>
<dbReference type="Proteomes" id="UP000318288">
    <property type="component" value="Unassembled WGS sequence"/>
</dbReference>